<dbReference type="InterPro" id="IPR004474">
    <property type="entry name" value="LytR_CpsA_psr"/>
</dbReference>
<reference evidence="4 5" key="1">
    <citation type="submission" date="2020-08" db="EMBL/GenBank/DDBJ databases">
        <title>Novel species in genus Aeromicrobium.</title>
        <authorList>
            <person name="Zhang G."/>
        </authorList>
    </citation>
    <scope>NUCLEOTIDE SEQUENCE [LARGE SCALE GENOMIC DNA]</scope>
    <source>
        <strain evidence="5">zg-629</strain>
    </source>
</reference>
<dbReference type="EMBL" id="CP060587">
    <property type="protein sequence ID" value="QNL94998.1"/>
    <property type="molecule type" value="Genomic_DNA"/>
</dbReference>
<protein>
    <submittedName>
        <fullName evidence="4">LCP family protein</fullName>
    </submittedName>
</protein>
<accession>A0ABX6SUB6</accession>
<evidence type="ECO:0000256" key="2">
    <source>
        <dbReference type="SAM" id="Phobius"/>
    </source>
</evidence>
<dbReference type="PANTHER" id="PTHR33392:SF6">
    <property type="entry name" value="POLYISOPRENYL-TEICHOIC ACID--PEPTIDOGLYCAN TEICHOIC ACID TRANSFERASE TAGU"/>
    <property type="match status" value="1"/>
</dbReference>
<feature type="domain" description="Cell envelope-related transcriptional attenuator" evidence="3">
    <location>
        <begin position="94"/>
        <end position="237"/>
    </location>
</feature>
<dbReference type="Proteomes" id="UP000515871">
    <property type="component" value="Chromosome"/>
</dbReference>
<dbReference type="NCBIfam" id="TIGR00350">
    <property type="entry name" value="lytR_cpsA_psr"/>
    <property type="match status" value="1"/>
</dbReference>
<keyword evidence="2" id="KW-0812">Transmembrane</keyword>
<dbReference type="Pfam" id="PF03816">
    <property type="entry name" value="LytR_cpsA_psr"/>
    <property type="match status" value="1"/>
</dbReference>
<evidence type="ECO:0000259" key="3">
    <source>
        <dbReference type="Pfam" id="PF03816"/>
    </source>
</evidence>
<dbReference type="InterPro" id="IPR050922">
    <property type="entry name" value="LytR/CpsA/Psr_CW_biosynth"/>
</dbReference>
<evidence type="ECO:0000313" key="5">
    <source>
        <dbReference type="Proteomes" id="UP000515871"/>
    </source>
</evidence>
<keyword evidence="2" id="KW-0472">Membrane</keyword>
<feature type="transmembrane region" description="Helical" evidence="2">
    <location>
        <begin position="24"/>
        <end position="46"/>
    </location>
</feature>
<dbReference type="Gene3D" id="3.40.630.190">
    <property type="entry name" value="LCP protein"/>
    <property type="match status" value="1"/>
</dbReference>
<comment type="similarity">
    <text evidence="1">Belongs to the LytR/CpsA/Psr (LCP) family.</text>
</comment>
<evidence type="ECO:0000256" key="1">
    <source>
        <dbReference type="ARBA" id="ARBA00006068"/>
    </source>
</evidence>
<name>A0ABX6SUB6_9ACTN</name>
<organism evidence="4 5">
    <name type="scientific">Aeromicrobium senzhongii</name>
    <dbReference type="NCBI Taxonomy" id="2663859"/>
    <lineage>
        <taxon>Bacteria</taxon>
        <taxon>Bacillati</taxon>
        <taxon>Actinomycetota</taxon>
        <taxon>Actinomycetes</taxon>
        <taxon>Propionibacteriales</taxon>
        <taxon>Nocardioidaceae</taxon>
        <taxon>Aeromicrobium</taxon>
    </lineage>
</organism>
<dbReference type="PANTHER" id="PTHR33392">
    <property type="entry name" value="POLYISOPRENYL-TEICHOIC ACID--PEPTIDOGLYCAN TEICHOIC ACID TRANSFERASE TAGU"/>
    <property type="match status" value="1"/>
</dbReference>
<proteinExistence type="inferred from homology"/>
<evidence type="ECO:0000313" key="4">
    <source>
        <dbReference type="EMBL" id="QNL94998.1"/>
    </source>
</evidence>
<keyword evidence="2" id="KW-1133">Transmembrane helix</keyword>
<keyword evidence="5" id="KW-1185">Reference proteome</keyword>
<gene>
    <name evidence="4" type="ORF">H9L21_03345</name>
</gene>
<sequence>MSVMEQEPSPAEDRPRWRRTGRSLLTVLVIVVVLAVAAALGADFWLRRHLGGQMEALPAAMPVGERPQSTPDDSINILLLGSDKRVDGSVAGQRSDTMMVIHIPADRKSVSLVSIPRDSWVQVPGHGPAKINAAFSWGGPALSVATVEKLTDVRMDHVAVIDWEGFKRVTDLLGGVTVTIPKTVKDGYSGRTWEAGTYEMDGKTALAYVRQRAGLAGGDLDRIKRQQAFLRSLAGKTLSRPTFTDPRLLYKVLDAVTANLGVDEGWTASDMRNLAWSLRSVRSQDISFTVVPLKSLGMEGAQSVVYLDRPEGEELWQALREDRLSAWIGETGTGLADVVD</sequence>